<comment type="catalytic activity">
    <reaction evidence="1">
        <text>a 1,2-diacyl-sn-glycero-3-phosphocholine + H2O = a 1-acyl-sn-glycero-3-phosphocholine + a fatty acid + H(+)</text>
        <dbReference type="Rhea" id="RHEA:15801"/>
        <dbReference type="ChEBI" id="CHEBI:15377"/>
        <dbReference type="ChEBI" id="CHEBI:15378"/>
        <dbReference type="ChEBI" id="CHEBI:28868"/>
        <dbReference type="ChEBI" id="CHEBI:57643"/>
        <dbReference type="ChEBI" id="CHEBI:58168"/>
        <dbReference type="EC" id="3.1.1.4"/>
    </reaction>
</comment>
<name>A0AAQ4FKQ7_AMBAM</name>
<dbReference type="SUPFAM" id="SSF48619">
    <property type="entry name" value="Phospholipase A2, PLA2"/>
    <property type="match status" value="1"/>
</dbReference>
<dbReference type="Pfam" id="PF05826">
    <property type="entry name" value="Phospholip_A2_2"/>
    <property type="match status" value="1"/>
</dbReference>
<evidence type="ECO:0000256" key="14">
    <source>
        <dbReference type="SAM" id="MobiDB-lite"/>
    </source>
</evidence>
<keyword evidence="9" id="KW-0106">Calcium</keyword>
<reference evidence="16 17" key="1">
    <citation type="journal article" date="2023" name="Arcadia Sci">
        <title>De novo assembly of a long-read Amblyomma americanum tick genome.</title>
        <authorList>
            <person name="Chou S."/>
            <person name="Poskanzer K.E."/>
            <person name="Rollins M."/>
            <person name="Thuy-Boun P.S."/>
        </authorList>
    </citation>
    <scope>NUCLEOTIDE SEQUENCE [LARGE SCALE GENOMIC DNA]</scope>
    <source>
        <strain evidence="16">F_SG_1</strain>
        <tissue evidence="16">Salivary glands</tissue>
    </source>
</reference>
<evidence type="ECO:0000256" key="1">
    <source>
        <dbReference type="ARBA" id="ARBA00001604"/>
    </source>
</evidence>
<proteinExistence type="predicted"/>
<comment type="subcellular location">
    <subcellularLocation>
        <location evidence="3">Secreted</location>
    </subcellularLocation>
</comment>
<dbReference type="GO" id="GO:0050482">
    <property type="term" value="P:arachidonate secretion"/>
    <property type="evidence" value="ECO:0007669"/>
    <property type="project" value="InterPro"/>
</dbReference>
<dbReference type="FunFam" id="1.20.90.10:FF:000002">
    <property type="entry name" value="Phospholipase A2 group III"/>
    <property type="match status" value="1"/>
</dbReference>
<accession>A0AAQ4FKQ7</accession>
<keyword evidence="12" id="KW-1015">Disulfide bond</keyword>
<evidence type="ECO:0000256" key="3">
    <source>
        <dbReference type="ARBA" id="ARBA00004613"/>
    </source>
</evidence>
<dbReference type="PANTHER" id="PTHR12253">
    <property type="entry name" value="RH14732P"/>
    <property type="match status" value="1"/>
</dbReference>
<evidence type="ECO:0000256" key="12">
    <source>
        <dbReference type="ARBA" id="ARBA00023157"/>
    </source>
</evidence>
<evidence type="ECO:0000256" key="7">
    <source>
        <dbReference type="ARBA" id="ARBA00022723"/>
    </source>
</evidence>
<keyword evidence="11" id="KW-0443">Lipid metabolism</keyword>
<evidence type="ECO:0000256" key="4">
    <source>
        <dbReference type="ARBA" id="ARBA00013278"/>
    </source>
</evidence>
<dbReference type="EC" id="3.1.1.4" evidence="4"/>
<dbReference type="GO" id="GO:0046872">
    <property type="term" value="F:metal ion binding"/>
    <property type="evidence" value="ECO:0007669"/>
    <property type="project" value="UniProtKB-KW"/>
</dbReference>
<evidence type="ECO:0000256" key="9">
    <source>
        <dbReference type="ARBA" id="ARBA00022837"/>
    </source>
</evidence>
<dbReference type="InterPro" id="IPR036444">
    <property type="entry name" value="PLipase_A2_dom_sf"/>
</dbReference>
<sequence length="427" mass="47333">MKKQKKPVSQRRKKATSGFAEMMPHIFLGALALLVFRVSHAQQLGILTNPLGTLTNTGSLVNPVNLGTRAWDQTFGKITNTSAADITRQLTENAIPGVRHRVITDVPLGGHKLAEIFQNSSGNVIDCNLLGDKALIEGVLVVLPETLVTKVTPEEMDQFLELCGTRENFASKQKSAFDYIGDIFKSLFIFPGTKWCGAGDVAKNYDDLGPARATDACCREHDHADDSIPAFQTKYGLRNTNLYTMTHCKDDRKFYGCLLNDSTVPSVTVGKLFFNVLRTSCFDYTYPKKCVRNNAFYIPLVTEKCREYKLDPAEAKQWQTFSPPNFWKDYLARRKMQNNKIPVSPAPAPGPGQDGASVPVTTEEPEEEPEEEPIVDAEPDNWKNLDPSEISLDATEEPVYEDTTPKPLDSRSTRPRTSGLGGLPLIG</sequence>
<evidence type="ECO:0000259" key="15">
    <source>
        <dbReference type="Pfam" id="PF05826"/>
    </source>
</evidence>
<feature type="domain" description="Phospholipase A2-like central" evidence="15">
    <location>
        <begin position="189"/>
        <end position="284"/>
    </location>
</feature>
<dbReference type="GO" id="GO:0006644">
    <property type="term" value="P:phospholipid metabolic process"/>
    <property type="evidence" value="ECO:0007669"/>
    <property type="project" value="InterPro"/>
</dbReference>
<evidence type="ECO:0000256" key="6">
    <source>
        <dbReference type="ARBA" id="ARBA00022525"/>
    </source>
</evidence>
<evidence type="ECO:0000256" key="5">
    <source>
        <dbReference type="ARBA" id="ARBA00021721"/>
    </source>
</evidence>
<keyword evidence="7" id="KW-0479">Metal-binding</keyword>
<keyword evidence="10" id="KW-0442">Lipid degradation</keyword>
<dbReference type="GO" id="GO:0016042">
    <property type="term" value="P:lipid catabolic process"/>
    <property type="evidence" value="ECO:0007669"/>
    <property type="project" value="UniProtKB-KW"/>
</dbReference>
<dbReference type="GO" id="GO:0004623">
    <property type="term" value="F:phospholipase A2 activity"/>
    <property type="evidence" value="ECO:0007669"/>
    <property type="project" value="UniProtKB-EC"/>
</dbReference>
<evidence type="ECO:0000256" key="2">
    <source>
        <dbReference type="ARBA" id="ARBA00001913"/>
    </source>
</evidence>
<keyword evidence="17" id="KW-1185">Reference proteome</keyword>
<protein>
    <recommendedName>
        <fullName evidence="5">Phospholipase A2</fullName>
        <ecNumber evidence="4">3.1.1.4</ecNumber>
    </recommendedName>
    <alternativeName>
        <fullName evidence="13">Phosphatidylcholine 2-acylhydrolase</fullName>
    </alternativeName>
</protein>
<evidence type="ECO:0000313" key="17">
    <source>
        <dbReference type="Proteomes" id="UP001321473"/>
    </source>
</evidence>
<dbReference type="CDD" id="cd04704">
    <property type="entry name" value="PLA2_bee_venom_like"/>
    <property type="match status" value="1"/>
</dbReference>
<evidence type="ECO:0000256" key="10">
    <source>
        <dbReference type="ARBA" id="ARBA00022963"/>
    </source>
</evidence>
<dbReference type="AlphaFoldDB" id="A0AAQ4FKQ7"/>
<dbReference type="Gene3D" id="1.20.90.10">
    <property type="entry name" value="Phospholipase A2 domain"/>
    <property type="match status" value="1"/>
</dbReference>
<feature type="compositionally biased region" description="Acidic residues" evidence="14">
    <location>
        <begin position="363"/>
        <end position="379"/>
    </location>
</feature>
<dbReference type="GO" id="GO:0005576">
    <property type="term" value="C:extracellular region"/>
    <property type="evidence" value="ECO:0007669"/>
    <property type="project" value="UniProtKB-SubCell"/>
</dbReference>
<dbReference type="InterPro" id="IPR016090">
    <property type="entry name" value="PLA2-like_dom"/>
</dbReference>
<feature type="region of interest" description="Disordered" evidence="14">
    <location>
        <begin position="340"/>
        <end position="427"/>
    </location>
</feature>
<dbReference type="Proteomes" id="UP001321473">
    <property type="component" value="Unassembled WGS sequence"/>
</dbReference>
<gene>
    <name evidence="16" type="ORF">V5799_023075</name>
</gene>
<evidence type="ECO:0000313" key="16">
    <source>
        <dbReference type="EMBL" id="KAK8787142.1"/>
    </source>
</evidence>
<comment type="caution">
    <text evidence="16">The sequence shown here is derived from an EMBL/GenBank/DDBJ whole genome shotgun (WGS) entry which is preliminary data.</text>
</comment>
<evidence type="ECO:0000256" key="13">
    <source>
        <dbReference type="ARBA" id="ARBA00029903"/>
    </source>
</evidence>
<keyword evidence="6" id="KW-0964">Secreted</keyword>
<dbReference type="EMBL" id="JARKHS020002060">
    <property type="protein sequence ID" value="KAK8787142.1"/>
    <property type="molecule type" value="Genomic_DNA"/>
</dbReference>
<organism evidence="16 17">
    <name type="scientific">Amblyomma americanum</name>
    <name type="common">Lone star tick</name>
    <dbReference type="NCBI Taxonomy" id="6943"/>
    <lineage>
        <taxon>Eukaryota</taxon>
        <taxon>Metazoa</taxon>
        <taxon>Ecdysozoa</taxon>
        <taxon>Arthropoda</taxon>
        <taxon>Chelicerata</taxon>
        <taxon>Arachnida</taxon>
        <taxon>Acari</taxon>
        <taxon>Parasitiformes</taxon>
        <taxon>Ixodida</taxon>
        <taxon>Ixodoidea</taxon>
        <taxon>Ixodidae</taxon>
        <taxon>Amblyomminae</taxon>
        <taxon>Amblyomma</taxon>
    </lineage>
</organism>
<comment type="cofactor">
    <cofactor evidence="2">
        <name>Ca(2+)</name>
        <dbReference type="ChEBI" id="CHEBI:29108"/>
    </cofactor>
</comment>
<evidence type="ECO:0000256" key="11">
    <source>
        <dbReference type="ARBA" id="ARBA00023098"/>
    </source>
</evidence>
<evidence type="ECO:0000256" key="8">
    <source>
        <dbReference type="ARBA" id="ARBA00022801"/>
    </source>
</evidence>
<keyword evidence="8" id="KW-0378">Hydrolase</keyword>